<dbReference type="SUPFAM" id="SSF56112">
    <property type="entry name" value="Protein kinase-like (PK-like)"/>
    <property type="match status" value="1"/>
</dbReference>
<proteinExistence type="predicted"/>
<dbReference type="EMBL" id="PVTX01000001">
    <property type="protein sequence ID" value="PRZ10107.1"/>
    <property type="molecule type" value="Genomic_DNA"/>
</dbReference>
<feature type="region of interest" description="Disordered" evidence="1">
    <location>
        <begin position="308"/>
        <end position="377"/>
    </location>
</feature>
<feature type="compositionally biased region" description="Basic residues" evidence="1">
    <location>
        <begin position="316"/>
        <end position="328"/>
    </location>
</feature>
<keyword evidence="4" id="KW-1185">Reference proteome</keyword>
<dbReference type="InterPro" id="IPR011009">
    <property type="entry name" value="Kinase-like_dom_sf"/>
</dbReference>
<evidence type="ECO:0000259" key="2">
    <source>
        <dbReference type="PROSITE" id="PS50011"/>
    </source>
</evidence>
<dbReference type="PROSITE" id="PS50011">
    <property type="entry name" value="PROTEIN_KINASE_DOM"/>
    <property type="match status" value="1"/>
</dbReference>
<sequence length="377" mass="40757">MTTSDRTRVARLAAHAAVATALSLHSDHRLRELVDAAPAIGSGFGGTTLRLDVDGTPVFVKRVRLTDLERRPENVRSTANVFGLPTFSHYGIGTIGGPGWGAWRELAVHTMTTGWVIAGDHEGFPLMHHWRVLPDAGHPLPAELADVERAVAYWGGGPAVRRRIEELRDSSASLLLFLEHIPQTLHDWLSARVDAGDEVAEAACAWVDDELRTAVGFMNARGLLHLDAHFENILTDGHRLYVADYGLAVSSRFELAPDEATFFDEHQTYDQDYAATYLVNWLAVALYGFAPEERRAFVRSCAPWCRPGGSSDGGRGHPRARRAGRRGGGRLPPPVPAGEPGDALSVRGCPAGGPRQPASTSTVARAPSRCSDSSAAR</sequence>
<name>A0ABX5EI41_9MICO</name>
<comment type="caution">
    <text evidence="3">The sequence shown here is derived from an EMBL/GenBank/DDBJ whole genome shotgun (WGS) entry which is preliminary data.</text>
</comment>
<dbReference type="RefSeq" id="WP_207767664.1">
    <property type="nucleotide sequence ID" value="NZ_PVTX01000001.1"/>
</dbReference>
<dbReference type="Gene3D" id="1.10.510.10">
    <property type="entry name" value="Transferase(Phosphotransferase) domain 1"/>
    <property type="match status" value="1"/>
</dbReference>
<evidence type="ECO:0000256" key="1">
    <source>
        <dbReference type="SAM" id="MobiDB-lite"/>
    </source>
</evidence>
<reference evidence="3 4" key="1">
    <citation type="submission" date="2018-03" db="EMBL/GenBank/DDBJ databases">
        <title>Comparative analysis of microorganisms from saline springs in Andes Mountain Range, Colombia.</title>
        <authorList>
            <person name="Rubin E."/>
        </authorList>
    </citation>
    <scope>NUCLEOTIDE SEQUENCE [LARGE SCALE GENOMIC DNA]</scope>
    <source>
        <strain evidence="3 4">CG 23</strain>
    </source>
</reference>
<evidence type="ECO:0000313" key="4">
    <source>
        <dbReference type="Proteomes" id="UP000239895"/>
    </source>
</evidence>
<accession>A0ABX5EI41</accession>
<evidence type="ECO:0000313" key="3">
    <source>
        <dbReference type="EMBL" id="PRZ10107.1"/>
    </source>
</evidence>
<dbReference type="InterPro" id="IPR000719">
    <property type="entry name" value="Prot_kinase_dom"/>
</dbReference>
<protein>
    <recommendedName>
        <fullName evidence="2">Protein kinase domain-containing protein</fullName>
    </recommendedName>
</protein>
<dbReference type="Proteomes" id="UP000239895">
    <property type="component" value="Unassembled WGS sequence"/>
</dbReference>
<organism evidence="3 4">
    <name type="scientific">Isoptericola halotolerans</name>
    <dbReference type="NCBI Taxonomy" id="300560"/>
    <lineage>
        <taxon>Bacteria</taxon>
        <taxon>Bacillati</taxon>
        <taxon>Actinomycetota</taxon>
        <taxon>Actinomycetes</taxon>
        <taxon>Micrococcales</taxon>
        <taxon>Promicromonosporaceae</taxon>
        <taxon>Isoptericola</taxon>
    </lineage>
</organism>
<feature type="domain" description="Protein kinase" evidence="2">
    <location>
        <begin position="34"/>
        <end position="377"/>
    </location>
</feature>
<gene>
    <name evidence="3" type="ORF">BCL65_101245</name>
</gene>